<feature type="region of interest" description="Disordered" evidence="1">
    <location>
        <begin position="1"/>
        <end position="33"/>
    </location>
</feature>
<name>A0AAE0YJT2_9GAST</name>
<dbReference type="EMBL" id="JAWDGP010006036">
    <property type="protein sequence ID" value="KAK3748280.1"/>
    <property type="molecule type" value="Genomic_DNA"/>
</dbReference>
<dbReference type="Proteomes" id="UP001283361">
    <property type="component" value="Unassembled WGS sequence"/>
</dbReference>
<organism evidence="2 3">
    <name type="scientific">Elysia crispata</name>
    <name type="common">lettuce slug</name>
    <dbReference type="NCBI Taxonomy" id="231223"/>
    <lineage>
        <taxon>Eukaryota</taxon>
        <taxon>Metazoa</taxon>
        <taxon>Spiralia</taxon>
        <taxon>Lophotrochozoa</taxon>
        <taxon>Mollusca</taxon>
        <taxon>Gastropoda</taxon>
        <taxon>Heterobranchia</taxon>
        <taxon>Euthyneura</taxon>
        <taxon>Panpulmonata</taxon>
        <taxon>Sacoglossa</taxon>
        <taxon>Placobranchoidea</taxon>
        <taxon>Plakobranchidae</taxon>
        <taxon>Elysia</taxon>
    </lineage>
</organism>
<evidence type="ECO:0000313" key="2">
    <source>
        <dbReference type="EMBL" id="KAK3748280.1"/>
    </source>
</evidence>
<dbReference type="SUPFAM" id="SSF50494">
    <property type="entry name" value="Trypsin-like serine proteases"/>
    <property type="match status" value="1"/>
</dbReference>
<gene>
    <name evidence="2" type="ORF">RRG08_039532</name>
</gene>
<sequence length="369" mass="41339">MQMTGFIAMGNENSTSQDAQSNQGDVEAVKAKKSDQGNHECEVLGGGSEALGSPYAWANCTKNPGHTHFIPAPEFCTEHLPNWCADPKVVECVRCLAALTVRLRVTYTSWGRPDGYSFAKNRGSYIQHTGTGWVRNVKLRSGGCMCPVCSKSSTPSQEWYEVQLETACHVVYNTEEAQTTKVDFFYDDESSKVDGWTETVLAFKTKDPDQEGDNCTLFCATHDHELAKMLRAYLTKAKKYRLYRDDEVYFSTKWLYLCVIVSHPHGQPKQVTLTTNQPTLILKDFRMHFTYTTDTCPGSSGAPVLVLIFARPEPCKFSRCYPCLLPPHSECLPKQRVNQSSATWIGYSSPTNLYTNSSQIWGHIIGGHH</sequence>
<reference evidence="2" key="1">
    <citation type="journal article" date="2023" name="G3 (Bethesda)">
        <title>A reference genome for the long-term kleptoplast-retaining sea slug Elysia crispata morphotype clarki.</title>
        <authorList>
            <person name="Eastman K.E."/>
            <person name="Pendleton A.L."/>
            <person name="Shaikh M.A."/>
            <person name="Suttiyut T."/>
            <person name="Ogas R."/>
            <person name="Tomko P."/>
            <person name="Gavelis G."/>
            <person name="Widhalm J.R."/>
            <person name="Wisecaver J.H."/>
        </authorList>
    </citation>
    <scope>NUCLEOTIDE SEQUENCE</scope>
    <source>
        <strain evidence="2">ECLA1</strain>
    </source>
</reference>
<protein>
    <submittedName>
        <fullName evidence="2">Uncharacterized protein</fullName>
    </submittedName>
</protein>
<keyword evidence="3" id="KW-1185">Reference proteome</keyword>
<dbReference type="InterPro" id="IPR009003">
    <property type="entry name" value="Peptidase_S1_PA"/>
</dbReference>
<comment type="caution">
    <text evidence="2">The sequence shown here is derived from an EMBL/GenBank/DDBJ whole genome shotgun (WGS) entry which is preliminary data.</text>
</comment>
<evidence type="ECO:0000313" key="3">
    <source>
        <dbReference type="Proteomes" id="UP001283361"/>
    </source>
</evidence>
<accession>A0AAE0YJT2</accession>
<proteinExistence type="predicted"/>
<evidence type="ECO:0000256" key="1">
    <source>
        <dbReference type="SAM" id="MobiDB-lite"/>
    </source>
</evidence>
<feature type="compositionally biased region" description="Polar residues" evidence="1">
    <location>
        <begin position="11"/>
        <end position="24"/>
    </location>
</feature>
<dbReference type="AlphaFoldDB" id="A0AAE0YJT2"/>